<dbReference type="Proteomes" id="UP000265520">
    <property type="component" value="Unassembled WGS sequence"/>
</dbReference>
<feature type="non-terminal residue" evidence="1">
    <location>
        <position position="1"/>
    </location>
</feature>
<dbReference type="EMBL" id="LXQA010311296">
    <property type="protein sequence ID" value="MCI42961.1"/>
    <property type="molecule type" value="Genomic_DNA"/>
</dbReference>
<reference evidence="1 2" key="1">
    <citation type="journal article" date="2018" name="Front. Plant Sci.">
        <title>Red Clover (Trifolium pratense) and Zigzag Clover (T. medium) - A Picture of Genomic Similarities and Differences.</title>
        <authorList>
            <person name="Dluhosova J."/>
            <person name="Istvanek J."/>
            <person name="Nedelnik J."/>
            <person name="Repkova J."/>
        </authorList>
    </citation>
    <scope>NUCLEOTIDE SEQUENCE [LARGE SCALE GENOMIC DNA]</scope>
    <source>
        <strain evidence="2">cv. 10/8</strain>
        <tissue evidence="1">Leaf</tissue>
    </source>
</reference>
<evidence type="ECO:0000313" key="1">
    <source>
        <dbReference type="EMBL" id="MCI42961.1"/>
    </source>
</evidence>
<keyword evidence="2" id="KW-1185">Reference proteome</keyword>
<dbReference type="AlphaFoldDB" id="A0A392S241"/>
<organism evidence="1 2">
    <name type="scientific">Trifolium medium</name>
    <dbReference type="NCBI Taxonomy" id="97028"/>
    <lineage>
        <taxon>Eukaryota</taxon>
        <taxon>Viridiplantae</taxon>
        <taxon>Streptophyta</taxon>
        <taxon>Embryophyta</taxon>
        <taxon>Tracheophyta</taxon>
        <taxon>Spermatophyta</taxon>
        <taxon>Magnoliopsida</taxon>
        <taxon>eudicotyledons</taxon>
        <taxon>Gunneridae</taxon>
        <taxon>Pentapetalae</taxon>
        <taxon>rosids</taxon>
        <taxon>fabids</taxon>
        <taxon>Fabales</taxon>
        <taxon>Fabaceae</taxon>
        <taxon>Papilionoideae</taxon>
        <taxon>50 kb inversion clade</taxon>
        <taxon>NPAAA clade</taxon>
        <taxon>Hologalegina</taxon>
        <taxon>IRL clade</taxon>
        <taxon>Trifolieae</taxon>
        <taxon>Trifolium</taxon>
    </lineage>
</organism>
<comment type="caution">
    <text evidence="1">The sequence shown here is derived from an EMBL/GenBank/DDBJ whole genome shotgun (WGS) entry which is preliminary data.</text>
</comment>
<protein>
    <submittedName>
        <fullName evidence="1">Uncharacterized protein</fullName>
    </submittedName>
</protein>
<name>A0A392S241_9FABA</name>
<accession>A0A392S241</accession>
<proteinExistence type="predicted"/>
<sequence>CTPSWSTQIQQLALAAITHTFHTIWMARNVIRFNNASITLHAAKMKIQTAIATSATAVTGYIS</sequence>
<evidence type="ECO:0000313" key="2">
    <source>
        <dbReference type="Proteomes" id="UP000265520"/>
    </source>
</evidence>